<feature type="signal peptide" evidence="1">
    <location>
        <begin position="1"/>
        <end position="18"/>
    </location>
</feature>
<dbReference type="EMBL" id="LN890999">
    <property type="protein sequence ID" value="CUS12215.1"/>
    <property type="molecule type" value="Genomic_DNA"/>
</dbReference>
<reference evidence="2" key="1">
    <citation type="submission" date="2015-10" db="EMBL/GenBank/DDBJ databases">
        <authorList>
            <person name="Regsiter A."/>
            <person name="william w."/>
        </authorList>
    </citation>
    <scope>NUCLEOTIDE SEQUENCE</scope>
    <source>
        <strain evidence="2">Montdore</strain>
    </source>
</reference>
<keyword evidence="3" id="KW-1185">Reference proteome</keyword>
<name>A0A292PZR8_9PEZI</name>
<dbReference type="Proteomes" id="UP001412239">
    <property type="component" value="Unassembled WGS sequence"/>
</dbReference>
<accession>A0A292PZR8</accession>
<sequence length="171" mass="18245">MKFTSPILLLVLPALSLARPSLQGGDQQLQVRGDDGDTSVRDAILGLSFVGDVGATSDIRTASASGEPRECPLLVGPSMNITLVYMDAPDSLGDGGEGSPAKNGTVTRLAKRRGNLRCLRELPHSMLGVAISWTAGRSKCRTDAFDDDIHFGSSLLRLLLFHFIDFGYLIG</sequence>
<evidence type="ECO:0000313" key="3">
    <source>
        <dbReference type="Proteomes" id="UP001412239"/>
    </source>
</evidence>
<proteinExistence type="predicted"/>
<dbReference type="AlphaFoldDB" id="A0A292PZR8"/>
<gene>
    <name evidence="2" type="ORF">GSTUAT00003727001</name>
</gene>
<organism evidence="2 3">
    <name type="scientific">Tuber aestivum</name>
    <name type="common">summer truffle</name>
    <dbReference type="NCBI Taxonomy" id="59557"/>
    <lineage>
        <taxon>Eukaryota</taxon>
        <taxon>Fungi</taxon>
        <taxon>Dikarya</taxon>
        <taxon>Ascomycota</taxon>
        <taxon>Pezizomycotina</taxon>
        <taxon>Pezizomycetes</taxon>
        <taxon>Pezizales</taxon>
        <taxon>Tuberaceae</taxon>
        <taxon>Tuber</taxon>
    </lineage>
</organism>
<feature type="chain" id="PRO_5012764834" evidence="1">
    <location>
        <begin position="19"/>
        <end position="171"/>
    </location>
</feature>
<keyword evidence="1" id="KW-0732">Signal</keyword>
<protein>
    <submittedName>
        <fullName evidence="2">Uncharacterized protein</fullName>
    </submittedName>
</protein>
<evidence type="ECO:0000313" key="2">
    <source>
        <dbReference type="EMBL" id="CUS12215.1"/>
    </source>
</evidence>
<evidence type="ECO:0000256" key="1">
    <source>
        <dbReference type="SAM" id="SignalP"/>
    </source>
</evidence>